<comment type="caution">
    <text evidence="9">The sequence shown here is derived from an EMBL/GenBank/DDBJ whole genome shotgun (WGS) entry which is preliminary data.</text>
</comment>
<organism evidence="9 10">
    <name type="scientific">Candidatus Cryosericum hinesii</name>
    <dbReference type="NCBI Taxonomy" id="2290915"/>
    <lineage>
        <taxon>Bacteria</taxon>
        <taxon>Pseudomonadati</taxon>
        <taxon>Caldisericota/Cryosericota group</taxon>
        <taxon>Candidatus Cryosericota</taxon>
        <taxon>Candidatus Cryosericia</taxon>
        <taxon>Candidatus Cryosericales</taxon>
        <taxon>Candidatus Cryosericaceae</taxon>
        <taxon>Candidatus Cryosericum</taxon>
    </lineage>
</organism>
<evidence type="ECO:0000259" key="8">
    <source>
        <dbReference type="PROSITE" id="PS50109"/>
    </source>
</evidence>
<dbReference type="InterPro" id="IPR036890">
    <property type="entry name" value="HATPase_C_sf"/>
</dbReference>
<evidence type="ECO:0000256" key="4">
    <source>
        <dbReference type="ARBA" id="ARBA00022679"/>
    </source>
</evidence>
<gene>
    <name evidence="9" type="ORF">SMC3_05205</name>
</gene>
<dbReference type="GO" id="GO:0000155">
    <property type="term" value="F:phosphorelay sensor kinase activity"/>
    <property type="evidence" value="ECO:0007669"/>
    <property type="project" value="InterPro"/>
</dbReference>
<keyword evidence="7" id="KW-0472">Membrane</keyword>
<dbReference type="Pfam" id="PF00512">
    <property type="entry name" value="HisKA"/>
    <property type="match status" value="1"/>
</dbReference>
<feature type="transmembrane region" description="Helical" evidence="7">
    <location>
        <begin position="439"/>
        <end position="457"/>
    </location>
</feature>
<dbReference type="InterPro" id="IPR005467">
    <property type="entry name" value="His_kinase_dom"/>
</dbReference>
<dbReference type="CDD" id="cd00075">
    <property type="entry name" value="HATPase"/>
    <property type="match status" value="1"/>
</dbReference>
<evidence type="ECO:0000256" key="5">
    <source>
        <dbReference type="ARBA" id="ARBA00022777"/>
    </source>
</evidence>
<feature type="transmembrane region" description="Helical" evidence="7">
    <location>
        <begin position="250"/>
        <end position="274"/>
    </location>
</feature>
<dbReference type="SMART" id="SM00387">
    <property type="entry name" value="HATPase_c"/>
    <property type="match status" value="1"/>
</dbReference>
<keyword evidence="5 9" id="KW-0418">Kinase</keyword>
<feature type="transmembrane region" description="Helical" evidence="7">
    <location>
        <begin position="294"/>
        <end position="312"/>
    </location>
</feature>
<proteinExistence type="predicted"/>
<dbReference type="GO" id="GO:0016036">
    <property type="term" value="P:cellular response to phosphate starvation"/>
    <property type="evidence" value="ECO:0007669"/>
    <property type="project" value="TreeGrafter"/>
</dbReference>
<dbReference type="PROSITE" id="PS50109">
    <property type="entry name" value="HIS_KIN"/>
    <property type="match status" value="1"/>
</dbReference>
<dbReference type="Gene3D" id="1.10.287.130">
    <property type="match status" value="1"/>
</dbReference>
<sequence>MWCNWPPRKSSCSSICCATRDASCRAKNWKTTCGMPKHHCGPTPCARMFDICAPSWIPTRRIHSSRPYVDWATASLPPPTRRTDMTHKHAGTHSRLIVAAVLLFIAAIVCGSLMRSATHGAADPDTQEITVAEVTATITERITKLRSNVTETSVRNAITDQLSVLGKRGFIRVHVIGGSVDILAGTDYGLENLDGWSTDIFRSYRLSLSPVGMPDLIQPLYVTSTATGAGGVGTMLTIGSAGPTTAQSRASVSFMVAMWVGVCLAVVCLIVALLPPGSRVRRIGPFWTPVRRGITFALIGLLVAVPVAWLLMRQTRSTARAEFARGADLVATTSASTVSSAGTGVHISAAWLHAVHSMEYPASSFRVLVNGKLLSSVGTGYGPGSYVKPGDAGEWRTLSPVTGGAARSVYVTAATSGKVRVEMAIPEPDYWQVIRLRRIILWVIPSVLAVLFALGYLLGHRTEHAVLSSEETLQHAIVRQTVFTILIVCLALLPAVSWFVQTYEAASLGRLDQMLQRDAAQFQGTLGSLEPTTVATKAVDFADQLDITQTGLVFSLKASGTATGGTRIGININPQYPLLQPMTGASVPQYCIVPNRTDYAVPQGENIRVRVITISNRLKDGTVYTVLLGTTIRPVEQDMQELWKAATLAGPVAFLFIVLAGLIAASLALHPVAESMRRLEEFTGDAGHELRTPLSSIRLNAQVALNQDQEPEEFRRHLAAIASQAERSTHLSESLLLLARLDREQSAPLRSVQLQEIWTDLHNAHAETLSTKAVTLQTPEADMVLETNRELLTVALDNLVENAIRYASAGTTVAITAQQTEDRVTIAVTDQGSGMPPEALPHIWDRFTRIDPSRSRESGGNGLGLAIVHKAVEAMHGHVAVTSEVGKGSTFSIILPVS</sequence>
<feature type="domain" description="Histidine kinase" evidence="8">
    <location>
        <begin position="685"/>
        <end position="898"/>
    </location>
</feature>
<evidence type="ECO:0000256" key="3">
    <source>
        <dbReference type="ARBA" id="ARBA00022553"/>
    </source>
</evidence>
<dbReference type="InterPro" id="IPR003661">
    <property type="entry name" value="HisK_dim/P_dom"/>
</dbReference>
<dbReference type="SMART" id="SM00388">
    <property type="entry name" value="HisKA"/>
    <property type="match status" value="1"/>
</dbReference>
<dbReference type="InterPro" id="IPR003594">
    <property type="entry name" value="HATPase_dom"/>
</dbReference>
<dbReference type="Pfam" id="PF02518">
    <property type="entry name" value="HATPase_c"/>
    <property type="match status" value="1"/>
</dbReference>
<dbReference type="AlphaFoldDB" id="A0A398DBK4"/>
<dbReference type="EMBL" id="QXIW01000027">
    <property type="protein sequence ID" value="RIE12966.1"/>
    <property type="molecule type" value="Genomic_DNA"/>
</dbReference>
<dbReference type="PANTHER" id="PTHR45453">
    <property type="entry name" value="PHOSPHATE REGULON SENSOR PROTEIN PHOR"/>
    <property type="match status" value="1"/>
</dbReference>
<dbReference type="Proteomes" id="UP000266042">
    <property type="component" value="Unassembled WGS sequence"/>
</dbReference>
<dbReference type="PRINTS" id="PR00344">
    <property type="entry name" value="BCTRLSENSOR"/>
</dbReference>
<dbReference type="GO" id="GO:0005886">
    <property type="term" value="C:plasma membrane"/>
    <property type="evidence" value="ECO:0007669"/>
    <property type="project" value="TreeGrafter"/>
</dbReference>
<accession>A0A398DBK4</accession>
<dbReference type="InterPro" id="IPR050351">
    <property type="entry name" value="BphY/WalK/GraS-like"/>
</dbReference>
<protein>
    <recommendedName>
        <fullName evidence="2">histidine kinase</fullName>
        <ecNumber evidence="2">2.7.13.3</ecNumber>
    </recommendedName>
</protein>
<feature type="transmembrane region" description="Helical" evidence="7">
    <location>
        <begin position="96"/>
        <end position="114"/>
    </location>
</feature>
<reference evidence="9 10" key="1">
    <citation type="submission" date="2018-09" db="EMBL/GenBank/DDBJ databases">
        <title>Discovery and Ecogenomic Context for Candidatus Cryosericales, a Global Caldiserica Order Active in Thawing Permafrost.</title>
        <authorList>
            <person name="Martinez M.A."/>
            <person name="Woodcroft B.J."/>
            <person name="Ignacio Espinoza J.C."/>
            <person name="Zayed A."/>
            <person name="Singleton C.M."/>
            <person name="Boyd J."/>
            <person name="Li Y.-F."/>
            <person name="Purvine S."/>
            <person name="Maughan H."/>
            <person name="Hodgkins S.B."/>
            <person name="Anderson D."/>
            <person name="Sederholm M."/>
            <person name="Temperton B."/>
            <person name="Saleska S.R."/>
            <person name="Tyson G.W."/>
            <person name="Rich V.I."/>
        </authorList>
    </citation>
    <scope>NUCLEOTIDE SEQUENCE [LARGE SCALE GENOMIC DNA]</scope>
    <source>
        <strain evidence="9 10">SMC3</strain>
    </source>
</reference>
<feature type="transmembrane region" description="Helical" evidence="7">
    <location>
        <begin position="648"/>
        <end position="669"/>
    </location>
</feature>
<evidence type="ECO:0000256" key="6">
    <source>
        <dbReference type="ARBA" id="ARBA00023012"/>
    </source>
</evidence>
<dbReference type="CDD" id="cd00082">
    <property type="entry name" value="HisKA"/>
    <property type="match status" value="1"/>
</dbReference>
<dbReference type="SUPFAM" id="SSF55874">
    <property type="entry name" value="ATPase domain of HSP90 chaperone/DNA topoisomerase II/histidine kinase"/>
    <property type="match status" value="1"/>
</dbReference>
<keyword evidence="3" id="KW-0597">Phosphoprotein</keyword>
<evidence type="ECO:0000256" key="1">
    <source>
        <dbReference type="ARBA" id="ARBA00000085"/>
    </source>
</evidence>
<keyword evidence="7" id="KW-0812">Transmembrane</keyword>
<keyword evidence="4" id="KW-0808">Transferase</keyword>
<dbReference type="InterPro" id="IPR004358">
    <property type="entry name" value="Sig_transdc_His_kin-like_C"/>
</dbReference>
<keyword evidence="7" id="KW-1133">Transmembrane helix</keyword>
<feature type="transmembrane region" description="Helical" evidence="7">
    <location>
        <begin position="477"/>
        <end position="500"/>
    </location>
</feature>
<evidence type="ECO:0000313" key="10">
    <source>
        <dbReference type="Proteomes" id="UP000266042"/>
    </source>
</evidence>
<evidence type="ECO:0000256" key="2">
    <source>
        <dbReference type="ARBA" id="ARBA00012438"/>
    </source>
</evidence>
<dbReference type="FunFam" id="3.30.565.10:FF:000006">
    <property type="entry name" value="Sensor histidine kinase WalK"/>
    <property type="match status" value="1"/>
</dbReference>
<evidence type="ECO:0000256" key="7">
    <source>
        <dbReference type="SAM" id="Phobius"/>
    </source>
</evidence>
<comment type="catalytic activity">
    <reaction evidence="1">
        <text>ATP + protein L-histidine = ADP + protein N-phospho-L-histidine.</text>
        <dbReference type="EC" id="2.7.13.3"/>
    </reaction>
</comment>
<name>A0A398DBK4_9BACT</name>
<keyword evidence="6" id="KW-0902">Two-component regulatory system</keyword>
<dbReference type="SUPFAM" id="SSF47384">
    <property type="entry name" value="Homodimeric domain of signal transducing histidine kinase"/>
    <property type="match status" value="1"/>
</dbReference>
<dbReference type="PANTHER" id="PTHR45453:SF1">
    <property type="entry name" value="PHOSPHATE REGULON SENSOR PROTEIN PHOR"/>
    <property type="match status" value="1"/>
</dbReference>
<dbReference type="EC" id="2.7.13.3" evidence="2"/>
<evidence type="ECO:0000313" key="9">
    <source>
        <dbReference type="EMBL" id="RIE12966.1"/>
    </source>
</evidence>
<dbReference type="InterPro" id="IPR036097">
    <property type="entry name" value="HisK_dim/P_sf"/>
</dbReference>
<feature type="transmembrane region" description="Helical" evidence="7">
    <location>
        <begin position="216"/>
        <end position="238"/>
    </location>
</feature>
<dbReference type="Gene3D" id="3.30.565.10">
    <property type="entry name" value="Histidine kinase-like ATPase, C-terminal domain"/>
    <property type="match status" value="1"/>
</dbReference>
<dbReference type="GO" id="GO:0004721">
    <property type="term" value="F:phosphoprotein phosphatase activity"/>
    <property type="evidence" value="ECO:0007669"/>
    <property type="project" value="TreeGrafter"/>
</dbReference>